<reference evidence="1" key="1">
    <citation type="submission" date="2018-02" db="EMBL/GenBank/DDBJ databases">
        <title>Rhizophora mucronata_Transcriptome.</title>
        <authorList>
            <person name="Meera S.P."/>
            <person name="Sreeshan A."/>
            <person name="Augustine A."/>
        </authorList>
    </citation>
    <scope>NUCLEOTIDE SEQUENCE</scope>
    <source>
        <tissue evidence="1">Leaf</tissue>
    </source>
</reference>
<dbReference type="EMBL" id="GGEC01061732">
    <property type="protein sequence ID" value="MBX42216.1"/>
    <property type="molecule type" value="Transcribed_RNA"/>
</dbReference>
<accession>A0A2P2NIA5</accession>
<proteinExistence type="predicted"/>
<organism evidence="1">
    <name type="scientific">Rhizophora mucronata</name>
    <name type="common">Asiatic mangrove</name>
    <dbReference type="NCBI Taxonomy" id="61149"/>
    <lineage>
        <taxon>Eukaryota</taxon>
        <taxon>Viridiplantae</taxon>
        <taxon>Streptophyta</taxon>
        <taxon>Embryophyta</taxon>
        <taxon>Tracheophyta</taxon>
        <taxon>Spermatophyta</taxon>
        <taxon>Magnoliopsida</taxon>
        <taxon>eudicotyledons</taxon>
        <taxon>Gunneridae</taxon>
        <taxon>Pentapetalae</taxon>
        <taxon>rosids</taxon>
        <taxon>fabids</taxon>
        <taxon>Malpighiales</taxon>
        <taxon>Rhizophoraceae</taxon>
        <taxon>Rhizophora</taxon>
    </lineage>
</organism>
<name>A0A2P2NIA5_RHIMU</name>
<protein>
    <submittedName>
        <fullName evidence="1">Uncharacterized protein</fullName>
    </submittedName>
</protein>
<evidence type="ECO:0000313" key="1">
    <source>
        <dbReference type="EMBL" id="MBX42216.1"/>
    </source>
</evidence>
<sequence length="15" mass="1709">MYTQSVPIECGHTDK</sequence>